<dbReference type="EMBL" id="UYSL01000008">
    <property type="protein sequence ID" value="VDL61846.1"/>
    <property type="molecule type" value="Genomic_DNA"/>
</dbReference>
<organism evidence="3">
    <name type="scientific">Nippostrongylus brasiliensis</name>
    <name type="common">Rat hookworm</name>
    <dbReference type="NCBI Taxonomy" id="27835"/>
    <lineage>
        <taxon>Eukaryota</taxon>
        <taxon>Metazoa</taxon>
        <taxon>Ecdysozoa</taxon>
        <taxon>Nematoda</taxon>
        <taxon>Chromadorea</taxon>
        <taxon>Rhabditida</taxon>
        <taxon>Rhabditina</taxon>
        <taxon>Rhabditomorpha</taxon>
        <taxon>Strongyloidea</taxon>
        <taxon>Heligmosomidae</taxon>
        <taxon>Nippostrongylus</taxon>
    </lineage>
</organism>
<evidence type="ECO:0000313" key="3">
    <source>
        <dbReference type="WBParaSite" id="NBR_0000003901-mRNA-1"/>
    </source>
</evidence>
<gene>
    <name evidence="1" type="ORF">NBR_LOCUS40</name>
</gene>
<proteinExistence type="predicted"/>
<protein>
    <submittedName>
        <fullName evidence="1 3">Uncharacterized protein</fullName>
    </submittedName>
</protein>
<dbReference type="WBParaSite" id="NBR_0000003901-mRNA-1">
    <property type="protein sequence ID" value="NBR_0000003901-mRNA-1"/>
    <property type="gene ID" value="NBR_0000003901"/>
</dbReference>
<reference evidence="3" key="1">
    <citation type="submission" date="2017-02" db="UniProtKB">
        <authorList>
            <consortium name="WormBaseParasite"/>
        </authorList>
    </citation>
    <scope>IDENTIFICATION</scope>
</reference>
<keyword evidence="2" id="KW-1185">Reference proteome</keyword>
<name>A0A0N4XC78_NIPBR</name>
<dbReference type="Proteomes" id="UP000271162">
    <property type="component" value="Unassembled WGS sequence"/>
</dbReference>
<evidence type="ECO:0000313" key="2">
    <source>
        <dbReference type="Proteomes" id="UP000271162"/>
    </source>
</evidence>
<reference evidence="1 2" key="2">
    <citation type="submission" date="2018-11" db="EMBL/GenBank/DDBJ databases">
        <authorList>
            <consortium name="Pathogen Informatics"/>
        </authorList>
    </citation>
    <scope>NUCLEOTIDE SEQUENCE [LARGE SCALE GENOMIC DNA]</scope>
</reference>
<accession>A0A0N4XC78</accession>
<dbReference type="AlphaFoldDB" id="A0A0N4XC78"/>
<evidence type="ECO:0000313" key="1">
    <source>
        <dbReference type="EMBL" id="VDL61846.1"/>
    </source>
</evidence>
<sequence length="91" mass="9847">MLLRESSSKGVSARLVAVTERSPPIGRFCSLLIKMITGHRPAGGIQLQDTGTASISFPSAAQCIPCIIRSETENEVDIILMRNHLVEAINE</sequence>